<evidence type="ECO:0008006" key="11">
    <source>
        <dbReference type="Google" id="ProtNLM"/>
    </source>
</evidence>
<keyword evidence="5 8" id="KW-0812">Transmembrane</keyword>
<reference evidence="9" key="1">
    <citation type="submission" date="2022-08" db="EMBL/GenBank/DDBJ databases">
        <title>A Global Phylogenomic Analysis of the Shiitake Genus Lentinula.</title>
        <authorList>
            <consortium name="DOE Joint Genome Institute"/>
            <person name="Sierra-Patev S."/>
            <person name="Min B."/>
            <person name="Naranjo-Ortiz M."/>
            <person name="Looney B."/>
            <person name="Konkel Z."/>
            <person name="Slot J.C."/>
            <person name="Sakamoto Y."/>
            <person name="Steenwyk J.L."/>
            <person name="Rokas A."/>
            <person name="Carro J."/>
            <person name="Camarero S."/>
            <person name="Ferreira P."/>
            <person name="Molpeceres G."/>
            <person name="Ruiz-Duenas F.J."/>
            <person name="Serrano A."/>
            <person name="Henrissat B."/>
            <person name="Drula E."/>
            <person name="Hughes K.W."/>
            <person name="Mata J.L."/>
            <person name="Ishikawa N.K."/>
            <person name="Vargas-Isla R."/>
            <person name="Ushijima S."/>
            <person name="Smith C.A."/>
            <person name="Ahrendt S."/>
            <person name="Andreopoulos W."/>
            <person name="He G."/>
            <person name="Labutti K."/>
            <person name="Lipzen A."/>
            <person name="Ng V."/>
            <person name="Riley R."/>
            <person name="Sandor L."/>
            <person name="Barry K."/>
            <person name="Martinez A.T."/>
            <person name="Xiao Y."/>
            <person name="Gibbons J.G."/>
            <person name="Terashima K."/>
            <person name="Grigoriev I.V."/>
            <person name="Hibbett D.S."/>
        </authorList>
    </citation>
    <scope>NUCLEOTIDE SEQUENCE</scope>
    <source>
        <strain evidence="9">JLM2183</strain>
    </source>
</reference>
<dbReference type="Pfam" id="PF04143">
    <property type="entry name" value="Sulf_transp"/>
    <property type="match status" value="1"/>
</dbReference>
<accession>A0A9W9DWS9</accession>
<keyword evidence="7 8" id="KW-0472">Membrane</keyword>
<feature type="transmembrane region" description="Helical" evidence="8">
    <location>
        <begin position="274"/>
        <end position="297"/>
    </location>
</feature>
<keyword evidence="3" id="KW-1003">Cell membrane</keyword>
<evidence type="ECO:0000256" key="4">
    <source>
        <dbReference type="ARBA" id="ARBA00022519"/>
    </source>
</evidence>
<name>A0A9W9DWS9_9AGAR</name>
<feature type="transmembrane region" description="Helical" evidence="8">
    <location>
        <begin position="6"/>
        <end position="26"/>
    </location>
</feature>
<dbReference type="InterPro" id="IPR046513">
    <property type="entry name" value="DUF6691"/>
</dbReference>
<evidence type="ECO:0000313" key="10">
    <source>
        <dbReference type="Proteomes" id="UP001150266"/>
    </source>
</evidence>
<evidence type="ECO:0000256" key="5">
    <source>
        <dbReference type="ARBA" id="ARBA00022692"/>
    </source>
</evidence>
<gene>
    <name evidence="9" type="ORF">J3R30DRAFT_3400499</name>
</gene>
<feature type="transmembrane region" description="Helical" evidence="8">
    <location>
        <begin position="231"/>
        <end position="250"/>
    </location>
</feature>
<evidence type="ECO:0000313" key="9">
    <source>
        <dbReference type="EMBL" id="KAJ4487837.1"/>
    </source>
</evidence>
<keyword evidence="4" id="KW-0997">Cell inner membrane</keyword>
<keyword evidence="6 8" id="KW-1133">Transmembrane helix</keyword>
<dbReference type="Pfam" id="PF20398">
    <property type="entry name" value="DUF6691"/>
    <property type="match status" value="1"/>
</dbReference>
<feature type="transmembrane region" description="Helical" evidence="8">
    <location>
        <begin position="309"/>
        <end position="326"/>
    </location>
</feature>
<dbReference type="OrthoDB" id="10254418at2759"/>
<comment type="subcellular location">
    <subcellularLocation>
        <location evidence="1">Cell inner membrane</location>
        <topology evidence="1">Multi-pass membrane protein</topology>
    </subcellularLocation>
</comment>
<evidence type="ECO:0000256" key="3">
    <source>
        <dbReference type="ARBA" id="ARBA00022475"/>
    </source>
</evidence>
<keyword evidence="10" id="KW-1185">Reference proteome</keyword>
<proteinExistence type="predicted"/>
<dbReference type="InterPro" id="IPR007272">
    <property type="entry name" value="Sulf_transp_TsuA/YedE"/>
</dbReference>
<feature type="transmembrane region" description="Helical" evidence="8">
    <location>
        <begin position="151"/>
        <end position="170"/>
    </location>
</feature>
<evidence type="ECO:0000256" key="8">
    <source>
        <dbReference type="SAM" id="Phobius"/>
    </source>
</evidence>
<feature type="transmembrane region" description="Helical" evidence="8">
    <location>
        <begin position="191"/>
        <end position="211"/>
    </location>
</feature>
<evidence type="ECO:0000256" key="7">
    <source>
        <dbReference type="ARBA" id="ARBA00023136"/>
    </source>
</evidence>
<dbReference type="EMBL" id="JAOTPV010000002">
    <property type="protein sequence ID" value="KAJ4487837.1"/>
    <property type="molecule type" value="Genomic_DNA"/>
</dbReference>
<evidence type="ECO:0000256" key="6">
    <source>
        <dbReference type="ARBA" id="ARBA00022989"/>
    </source>
</evidence>
<dbReference type="GO" id="GO:0005886">
    <property type="term" value="C:plasma membrane"/>
    <property type="evidence" value="ECO:0007669"/>
    <property type="project" value="UniProtKB-SubCell"/>
</dbReference>
<protein>
    <recommendedName>
        <fullName evidence="11">Sulphur transport domain-containing protein</fullName>
    </recommendedName>
</protein>
<dbReference type="Proteomes" id="UP001150266">
    <property type="component" value="Unassembled WGS sequence"/>
</dbReference>
<evidence type="ECO:0000256" key="2">
    <source>
        <dbReference type="ARBA" id="ARBA00022448"/>
    </source>
</evidence>
<evidence type="ECO:0000256" key="1">
    <source>
        <dbReference type="ARBA" id="ARBA00004429"/>
    </source>
</evidence>
<feature type="transmembrane region" description="Helical" evidence="8">
    <location>
        <begin position="113"/>
        <end position="131"/>
    </location>
</feature>
<comment type="caution">
    <text evidence="9">The sequence shown here is derived from an EMBL/GenBank/DDBJ whole genome shotgun (WGS) entry which is preliminary data.</text>
</comment>
<dbReference type="PANTHER" id="PTHR30574:SF1">
    <property type="entry name" value="SULPHUR TRANSPORT DOMAIN-CONTAINING PROTEIN"/>
    <property type="match status" value="1"/>
</dbReference>
<dbReference type="AlphaFoldDB" id="A0A9W9DWS9"/>
<dbReference type="PANTHER" id="PTHR30574">
    <property type="entry name" value="INNER MEMBRANE PROTEIN YEDE"/>
    <property type="match status" value="1"/>
</dbReference>
<organism evidence="9 10">
    <name type="scientific">Lentinula aciculospora</name>
    <dbReference type="NCBI Taxonomy" id="153920"/>
    <lineage>
        <taxon>Eukaryota</taxon>
        <taxon>Fungi</taxon>
        <taxon>Dikarya</taxon>
        <taxon>Basidiomycota</taxon>
        <taxon>Agaricomycotina</taxon>
        <taxon>Agaricomycetes</taxon>
        <taxon>Agaricomycetidae</taxon>
        <taxon>Agaricales</taxon>
        <taxon>Marasmiineae</taxon>
        <taxon>Omphalotaceae</taxon>
        <taxon>Lentinula</taxon>
    </lineage>
</organism>
<sequence>MSTPTPFTSFLGGLGLALPVYSLLILNGSVFGISGFVHRAVRGNKEALIATTGLIVGGTIVGTVEGRGPESSSSSLPGLLLSGFLVGLGTKLSNGCTSGHMLAGLSRFSKRSIVATAIFFTTAIAVTKLLYPPTFKPNNTPDYSMNSTDKTLLIAQIVPLLISVLLYTYASHGTNSFSNSREHKPLPVTRLAALLSTTVEFALALRLSNLTDPKKVTAFLLLPPHPAFDPSLAFLAIGAIPIGSILYHFFRGPERPALGGPWAIPKSGNVDKRLVLGSILFGIGWGASGLCPGPVVINFGRALATGSRLSNWLYWSLSFVVGGLCVT</sequence>
<keyword evidence="2" id="KW-0813">Transport</keyword>